<dbReference type="Gene3D" id="3.10.50.40">
    <property type="match status" value="1"/>
</dbReference>
<dbReference type="EC" id="5.2.1.8" evidence="5"/>
<sequence length="291" mass="30324">MRRQVVACLAAAMLLLTGCVSSPDEPPEVVVSGNPGEKPTVTYRTPLAVSETLTQEVWPGTGPELVEGSPVLVDFWLENATDASVVTESYSSNPTPRVLTAEDLGKDLYEMLRGQRVGARLVQMSPAPGSGSANYPTVTVIDVLNTRADGEPVPPREDLPAVTLAENGAPSITPPAVDPPTDLVIQPLLRGMGQQVAAGDSITVQYTGFAWSTGEGFDGTWENGVPAIFPLESVAVWSELVEQPVGSQVMLVVPPTYPMGATDSEELAGQTIVFVIDILATGPASGAGTGG</sequence>
<dbReference type="Proteomes" id="UP001316189">
    <property type="component" value="Chromosome"/>
</dbReference>
<feature type="chain" id="PRO_5045975444" description="Peptidyl-prolyl cis-trans isomerase" evidence="6">
    <location>
        <begin position="23"/>
        <end position="291"/>
    </location>
</feature>
<feature type="signal peptide" evidence="6">
    <location>
        <begin position="1"/>
        <end position="22"/>
    </location>
</feature>
<evidence type="ECO:0000256" key="5">
    <source>
        <dbReference type="RuleBase" id="RU003915"/>
    </source>
</evidence>
<dbReference type="InterPro" id="IPR001179">
    <property type="entry name" value="PPIase_FKBP_dom"/>
</dbReference>
<keyword evidence="6" id="KW-0732">Signal</keyword>
<dbReference type="Pfam" id="PF00254">
    <property type="entry name" value="FKBP_C"/>
    <property type="match status" value="1"/>
</dbReference>
<evidence type="ECO:0000256" key="4">
    <source>
        <dbReference type="PROSITE-ProRule" id="PRU00277"/>
    </source>
</evidence>
<name>A0ABY5L524_9CELL</name>
<evidence type="ECO:0000313" key="8">
    <source>
        <dbReference type="EMBL" id="UUI76570.1"/>
    </source>
</evidence>
<dbReference type="SUPFAM" id="SSF54534">
    <property type="entry name" value="FKBP-like"/>
    <property type="match status" value="1"/>
</dbReference>
<reference evidence="8 9" key="1">
    <citation type="submission" date="2022-07" db="EMBL/GenBank/DDBJ databases">
        <title>Novel species in genus cellulomonas.</title>
        <authorList>
            <person name="Ye L."/>
        </authorList>
    </citation>
    <scope>NUCLEOTIDE SEQUENCE [LARGE SCALE GENOMIC DNA]</scope>
    <source>
        <strain evidence="9">zg-Y338</strain>
    </source>
</reference>
<feature type="domain" description="PPIase FKBP-type" evidence="7">
    <location>
        <begin position="199"/>
        <end position="282"/>
    </location>
</feature>
<proteinExistence type="inferred from homology"/>
<keyword evidence="2 4" id="KW-0697">Rotamase</keyword>
<keyword evidence="3 4" id="KW-0413">Isomerase</keyword>
<dbReference type="EMBL" id="CP101988">
    <property type="protein sequence ID" value="UUI76570.1"/>
    <property type="molecule type" value="Genomic_DNA"/>
</dbReference>
<organism evidence="8 9">
    <name type="scientific">Cellulomonas chengniuliangii</name>
    <dbReference type="NCBI Taxonomy" id="2968084"/>
    <lineage>
        <taxon>Bacteria</taxon>
        <taxon>Bacillati</taxon>
        <taxon>Actinomycetota</taxon>
        <taxon>Actinomycetes</taxon>
        <taxon>Micrococcales</taxon>
        <taxon>Cellulomonadaceae</taxon>
        <taxon>Cellulomonas</taxon>
    </lineage>
</organism>
<dbReference type="PROSITE" id="PS50059">
    <property type="entry name" value="FKBP_PPIASE"/>
    <property type="match status" value="1"/>
</dbReference>
<gene>
    <name evidence="8" type="ORF">NP064_06700</name>
</gene>
<evidence type="ECO:0000256" key="1">
    <source>
        <dbReference type="ARBA" id="ARBA00000971"/>
    </source>
</evidence>
<protein>
    <recommendedName>
        <fullName evidence="5">Peptidyl-prolyl cis-trans isomerase</fullName>
        <ecNumber evidence="5">5.2.1.8</ecNumber>
    </recommendedName>
</protein>
<dbReference type="InterPro" id="IPR046357">
    <property type="entry name" value="PPIase_dom_sf"/>
</dbReference>
<evidence type="ECO:0000256" key="2">
    <source>
        <dbReference type="ARBA" id="ARBA00023110"/>
    </source>
</evidence>
<evidence type="ECO:0000313" key="9">
    <source>
        <dbReference type="Proteomes" id="UP001316189"/>
    </source>
</evidence>
<dbReference type="GO" id="GO:0016853">
    <property type="term" value="F:isomerase activity"/>
    <property type="evidence" value="ECO:0007669"/>
    <property type="project" value="UniProtKB-KW"/>
</dbReference>
<accession>A0ABY5L524</accession>
<keyword evidence="9" id="KW-1185">Reference proteome</keyword>
<evidence type="ECO:0000259" key="7">
    <source>
        <dbReference type="PROSITE" id="PS50059"/>
    </source>
</evidence>
<comment type="catalytic activity">
    <reaction evidence="1 4 5">
        <text>[protein]-peptidylproline (omega=180) = [protein]-peptidylproline (omega=0)</text>
        <dbReference type="Rhea" id="RHEA:16237"/>
        <dbReference type="Rhea" id="RHEA-COMP:10747"/>
        <dbReference type="Rhea" id="RHEA-COMP:10748"/>
        <dbReference type="ChEBI" id="CHEBI:83833"/>
        <dbReference type="ChEBI" id="CHEBI:83834"/>
        <dbReference type="EC" id="5.2.1.8"/>
    </reaction>
</comment>
<comment type="similarity">
    <text evidence="5">Belongs to the FKBP-type PPIase family.</text>
</comment>
<dbReference type="RefSeq" id="WP_227568852.1">
    <property type="nucleotide sequence ID" value="NZ_CP101988.1"/>
</dbReference>
<dbReference type="PROSITE" id="PS51257">
    <property type="entry name" value="PROKAR_LIPOPROTEIN"/>
    <property type="match status" value="1"/>
</dbReference>
<evidence type="ECO:0000256" key="6">
    <source>
        <dbReference type="SAM" id="SignalP"/>
    </source>
</evidence>
<evidence type="ECO:0000256" key="3">
    <source>
        <dbReference type="ARBA" id="ARBA00023235"/>
    </source>
</evidence>